<dbReference type="Pfam" id="PF11710">
    <property type="entry name" value="Git3"/>
    <property type="match status" value="1"/>
</dbReference>
<dbReference type="Gene3D" id="1.20.1070.10">
    <property type="entry name" value="Rhodopsin 7-helix transmembrane proteins"/>
    <property type="match status" value="1"/>
</dbReference>
<feature type="transmembrane region" description="Helical" evidence="5">
    <location>
        <begin position="309"/>
        <end position="333"/>
    </location>
</feature>
<dbReference type="RefSeq" id="XP_033444081.1">
    <property type="nucleotide sequence ID" value="XM_033597004.1"/>
</dbReference>
<dbReference type="AlphaFoldDB" id="A0A6A5R9F7"/>
<feature type="transmembrane region" description="Helical" evidence="5">
    <location>
        <begin position="118"/>
        <end position="144"/>
    </location>
</feature>
<dbReference type="GO" id="GO:0007189">
    <property type="term" value="P:adenylate cyclase-activating G protein-coupled receptor signaling pathway"/>
    <property type="evidence" value="ECO:0007669"/>
    <property type="project" value="TreeGrafter"/>
</dbReference>
<dbReference type="Proteomes" id="UP000800082">
    <property type="component" value="Unassembled WGS sequence"/>
</dbReference>
<dbReference type="GO" id="GO:0005886">
    <property type="term" value="C:plasma membrane"/>
    <property type="evidence" value="ECO:0007669"/>
    <property type="project" value="TreeGrafter"/>
</dbReference>
<sequence length="343" mass="38414">MSNLVLSVPPLVGSLSSAIASFTVLVFHIFYQDRRHFRHALVVNLLVADFLNAFNNSVSGIAIFTRADRKLQPGPACNFNGWLGQITVQTVDFSIIAIAIVVLITIKTPHIVSQPSAWKAAALCVLVWVPGTITSFTALGRSFYGPVSGNWCWIKPSLRLERYLLTHMWRIAIFISTVGVYIWIHVSLHRMYGDSNSTFEQPTTRSYPVVMEDRHYDAFSPQRDDDAAALVDDRGVCPPSVPPKDPSAKITNVTRSGGVETTRSGELRRSRKKEIQRILLLNGYPFMYIILWIPGIMNRVVEAARGKSPVWLIALQASTQFVGLANALVYGWNEGLRRRVFKR</sequence>
<evidence type="ECO:0000256" key="5">
    <source>
        <dbReference type="SAM" id="Phobius"/>
    </source>
</evidence>
<name>A0A6A5R9F7_9PLEO</name>
<feature type="transmembrane region" description="Helical" evidence="5">
    <location>
        <begin position="12"/>
        <end position="31"/>
    </location>
</feature>
<evidence type="ECO:0000256" key="4">
    <source>
        <dbReference type="ARBA" id="ARBA00023136"/>
    </source>
</evidence>
<keyword evidence="2 5" id="KW-0812">Transmembrane</keyword>
<keyword evidence="4 5" id="KW-0472">Membrane</keyword>
<feature type="transmembrane region" description="Helical" evidence="5">
    <location>
        <begin position="278"/>
        <end position="297"/>
    </location>
</feature>
<dbReference type="PANTHER" id="PTHR23112:SF37">
    <property type="entry name" value="G PROTEIN-COUPLED RECEPTOR GPR1"/>
    <property type="match status" value="1"/>
</dbReference>
<feature type="transmembrane region" description="Helical" evidence="5">
    <location>
        <begin position="164"/>
        <end position="184"/>
    </location>
</feature>
<dbReference type="GeneID" id="54354671"/>
<dbReference type="InterPro" id="IPR023041">
    <property type="entry name" value="Glucose_rcpt_Git3-like_N"/>
</dbReference>
<protein>
    <recommendedName>
        <fullName evidence="6">Glucose receptor Git3-like N-terminal domain-containing protein</fullName>
    </recommendedName>
</protein>
<feature type="transmembrane region" description="Helical" evidence="5">
    <location>
        <begin position="86"/>
        <end position="106"/>
    </location>
</feature>
<keyword evidence="3 5" id="KW-1133">Transmembrane helix</keyword>
<gene>
    <name evidence="7" type="ORF">M421DRAFT_74040</name>
</gene>
<evidence type="ECO:0000256" key="3">
    <source>
        <dbReference type="ARBA" id="ARBA00022989"/>
    </source>
</evidence>
<reference evidence="7" key="1">
    <citation type="journal article" date="2020" name="Stud. Mycol.">
        <title>101 Dothideomycetes genomes: a test case for predicting lifestyles and emergence of pathogens.</title>
        <authorList>
            <person name="Haridas S."/>
            <person name="Albert R."/>
            <person name="Binder M."/>
            <person name="Bloem J."/>
            <person name="Labutti K."/>
            <person name="Salamov A."/>
            <person name="Andreopoulos B."/>
            <person name="Baker S."/>
            <person name="Barry K."/>
            <person name="Bills G."/>
            <person name="Bluhm B."/>
            <person name="Cannon C."/>
            <person name="Castanera R."/>
            <person name="Culley D."/>
            <person name="Daum C."/>
            <person name="Ezra D."/>
            <person name="Gonzalez J."/>
            <person name="Henrissat B."/>
            <person name="Kuo A."/>
            <person name="Liang C."/>
            <person name="Lipzen A."/>
            <person name="Lutzoni F."/>
            <person name="Magnuson J."/>
            <person name="Mondo S."/>
            <person name="Nolan M."/>
            <person name="Ohm R."/>
            <person name="Pangilinan J."/>
            <person name="Park H.-J."/>
            <person name="Ramirez L."/>
            <person name="Alfaro M."/>
            <person name="Sun H."/>
            <person name="Tritt A."/>
            <person name="Yoshinaga Y."/>
            <person name="Zwiers L.-H."/>
            <person name="Turgeon B."/>
            <person name="Goodwin S."/>
            <person name="Spatafora J."/>
            <person name="Crous P."/>
            <person name="Grigoriev I."/>
        </authorList>
    </citation>
    <scope>NUCLEOTIDE SEQUENCE</scope>
    <source>
        <strain evidence="7">CBS 183.55</strain>
    </source>
</reference>
<dbReference type="OrthoDB" id="100006at2759"/>
<accession>A0A6A5R9F7</accession>
<evidence type="ECO:0000256" key="1">
    <source>
        <dbReference type="ARBA" id="ARBA00004141"/>
    </source>
</evidence>
<organism evidence="7 8">
    <name type="scientific">Didymella exigua CBS 183.55</name>
    <dbReference type="NCBI Taxonomy" id="1150837"/>
    <lineage>
        <taxon>Eukaryota</taxon>
        <taxon>Fungi</taxon>
        <taxon>Dikarya</taxon>
        <taxon>Ascomycota</taxon>
        <taxon>Pezizomycotina</taxon>
        <taxon>Dothideomycetes</taxon>
        <taxon>Pleosporomycetidae</taxon>
        <taxon>Pleosporales</taxon>
        <taxon>Pleosporineae</taxon>
        <taxon>Didymellaceae</taxon>
        <taxon>Didymella</taxon>
    </lineage>
</organism>
<dbReference type="EMBL" id="ML979000">
    <property type="protein sequence ID" value="KAF1923828.1"/>
    <property type="molecule type" value="Genomic_DNA"/>
</dbReference>
<dbReference type="SUPFAM" id="SSF81321">
    <property type="entry name" value="Family A G protein-coupled receptor-like"/>
    <property type="match status" value="1"/>
</dbReference>
<proteinExistence type="predicted"/>
<evidence type="ECO:0000256" key="2">
    <source>
        <dbReference type="ARBA" id="ARBA00022692"/>
    </source>
</evidence>
<dbReference type="GO" id="GO:0004930">
    <property type="term" value="F:G protein-coupled receptor activity"/>
    <property type="evidence" value="ECO:0007669"/>
    <property type="project" value="TreeGrafter"/>
</dbReference>
<keyword evidence="8" id="KW-1185">Reference proteome</keyword>
<evidence type="ECO:0000313" key="7">
    <source>
        <dbReference type="EMBL" id="KAF1923828.1"/>
    </source>
</evidence>
<dbReference type="PANTHER" id="PTHR23112">
    <property type="entry name" value="G PROTEIN-COUPLED RECEPTOR 157-RELATED"/>
    <property type="match status" value="1"/>
</dbReference>
<feature type="domain" description="Glucose receptor Git3-like N-terminal" evidence="6">
    <location>
        <begin position="14"/>
        <end position="192"/>
    </location>
</feature>
<evidence type="ECO:0000313" key="8">
    <source>
        <dbReference type="Proteomes" id="UP000800082"/>
    </source>
</evidence>
<comment type="subcellular location">
    <subcellularLocation>
        <location evidence="1">Membrane</location>
        <topology evidence="1">Multi-pass membrane protein</topology>
    </subcellularLocation>
</comment>
<feature type="transmembrane region" description="Helical" evidence="5">
    <location>
        <begin position="43"/>
        <end position="66"/>
    </location>
</feature>
<evidence type="ECO:0000259" key="6">
    <source>
        <dbReference type="Pfam" id="PF11710"/>
    </source>
</evidence>